<keyword evidence="1" id="KW-0812">Transmembrane</keyword>
<keyword evidence="1" id="KW-1133">Transmembrane helix</keyword>
<evidence type="ECO:0000313" key="4">
    <source>
        <dbReference type="Proteomes" id="UP001259340"/>
    </source>
</evidence>
<evidence type="ECO:0000313" key="3">
    <source>
        <dbReference type="EMBL" id="MDW4825467.1"/>
    </source>
</evidence>
<reference evidence="3 5" key="1">
    <citation type="journal article" date="2022" name="bioRxiv">
        <title>Prophages regulate Shewanella fidelis 3313 motility and biofilm formation: implications for gut colonization dynamics in Ciona robusta.</title>
        <authorList>
            <person name="Natarajan O."/>
            <person name="Gibboney S.L."/>
            <person name="Young M.N."/>
            <person name="Lim S.J."/>
            <person name="Pluta N."/>
            <person name="Atkinson C.G."/>
            <person name="Leigh B.A."/>
            <person name="Liberti A."/>
            <person name="Kees E.D."/>
            <person name="Breitbart M."/>
            <person name="Gralnick J.A."/>
            <person name="Dishaw L.J."/>
        </authorList>
    </citation>
    <scope>NUCLEOTIDE SEQUENCE [LARGE SCALE GENOMIC DNA]</scope>
    <source>
        <strain evidence="3 5">JG4066</strain>
    </source>
</reference>
<sequence>MEVPTKTPPAAEPVKRFPKLDNQELVKTSFWVSQIFMIVATVVGVYLAAQEGLSQAIKFDELSNKQNNYYLRHALYDEVTDNINMLEAYADTLTKGSSNPYDLKHIRPNIGTFVWENMRYSPNALETPTIILTETRRFYNASEDIVSKIEGRFYGSKYGAKQLKELTQKMRTETMPKLEKNFQSLALELKQNGITVE</sequence>
<gene>
    <name evidence="2" type="ORF">OS133_02030</name>
    <name evidence="3" type="ORF">OS134_15465</name>
</gene>
<reference evidence="2" key="2">
    <citation type="submission" date="2022-11" db="EMBL/GenBank/DDBJ databases">
        <title>Prophages regulate Shewanella fidelis motility and biofilm formation: implications for gut colonization dynamics in Ciona robusta.</title>
        <authorList>
            <person name="Natarajan O."/>
            <person name="Gibboney S.L."/>
            <person name="Young M.N."/>
            <person name="Lim S.J."/>
            <person name="Pluta N."/>
            <person name="Atkinson C.G.F."/>
            <person name="Leigh B.A."/>
            <person name="Liberti A."/>
            <person name="Kees E."/>
            <person name="Breitbart M."/>
            <person name="Gralnick J."/>
            <person name="Dishaw L.J."/>
        </authorList>
    </citation>
    <scope>NUCLEOTIDE SEQUENCE</scope>
    <source>
        <strain evidence="2">3313</strain>
    </source>
</reference>
<comment type="caution">
    <text evidence="2">The sequence shown here is derived from an EMBL/GenBank/DDBJ whole genome shotgun (WGS) entry which is preliminary data.</text>
</comment>
<dbReference type="AlphaFoldDB" id="A0AAW8NIB8"/>
<evidence type="ECO:0000313" key="2">
    <source>
        <dbReference type="EMBL" id="MDR8522475.1"/>
    </source>
</evidence>
<dbReference type="Proteomes" id="UP001259340">
    <property type="component" value="Unassembled WGS sequence"/>
</dbReference>
<organism evidence="2 4">
    <name type="scientific">Shewanella fidelis</name>
    <dbReference type="NCBI Taxonomy" id="173509"/>
    <lineage>
        <taxon>Bacteria</taxon>
        <taxon>Pseudomonadati</taxon>
        <taxon>Pseudomonadota</taxon>
        <taxon>Gammaproteobacteria</taxon>
        <taxon>Alteromonadales</taxon>
        <taxon>Shewanellaceae</taxon>
        <taxon>Shewanella</taxon>
    </lineage>
</organism>
<dbReference type="EMBL" id="JAPMLD010000007">
    <property type="protein sequence ID" value="MDW4825467.1"/>
    <property type="molecule type" value="Genomic_DNA"/>
</dbReference>
<accession>A0AAW8NIB8</accession>
<feature type="transmembrane region" description="Helical" evidence="1">
    <location>
        <begin position="30"/>
        <end position="49"/>
    </location>
</feature>
<proteinExistence type="predicted"/>
<dbReference type="Proteomes" id="UP001271263">
    <property type="component" value="Unassembled WGS sequence"/>
</dbReference>
<dbReference type="RefSeq" id="WP_310653827.1">
    <property type="nucleotide sequence ID" value="NZ_JAPMLA010000007.1"/>
</dbReference>
<protein>
    <submittedName>
        <fullName evidence="2">Uncharacterized protein</fullName>
    </submittedName>
</protein>
<keyword evidence="1" id="KW-0472">Membrane</keyword>
<evidence type="ECO:0000313" key="5">
    <source>
        <dbReference type="Proteomes" id="UP001271263"/>
    </source>
</evidence>
<dbReference type="EMBL" id="JAPMLE010000001">
    <property type="protein sequence ID" value="MDR8522475.1"/>
    <property type="molecule type" value="Genomic_DNA"/>
</dbReference>
<name>A0AAW8NIB8_9GAMM</name>
<evidence type="ECO:0000256" key="1">
    <source>
        <dbReference type="SAM" id="Phobius"/>
    </source>
</evidence>
<keyword evidence="5" id="KW-1185">Reference proteome</keyword>